<evidence type="ECO:0000256" key="2">
    <source>
        <dbReference type="ARBA" id="ARBA00006050"/>
    </source>
</evidence>
<keyword evidence="3 7" id="KW-0202">Cytokine</keyword>
<reference evidence="8 9" key="2">
    <citation type="journal article" date="2024" name="G3 (Bethesda)">
        <title>The genome of the cryopelagic Antarctic bald notothen, Trematomus borchgrevinki.</title>
        <authorList>
            <person name="Rayamajhi N."/>
            <person name="Rivera-Colon A.G."/>
            <person name="Minhas B.F."/>
            <person name="Cheng C.C."/>
            <person name="Catchen J.M."/>
        </authorList>
    </citation>
    <scope>NUCLEOTIDE SEQUENCE [LARGE SCALE GENOMIC DNA]</scope>
    <source>
        <strain evidence="8">AGRC-2024</strain>
    </source>
</reference>
<evidence type="ECO:0000256" key="1">
    <source>
        <dbReference type="ARBA" id="ARBA00004613"/>
    </source>
</evidence>
<evidence type="ECO:0000256" key="4">
    <source>
        <dbReference type="ARBA" id="ARBA00022525"/>
    </source>
</evidence>
<evidence type="ECO:0000313" key="9">
    <source>
        <dbReference type="Proteomes" id="UP001619887"/>
    </source>
</evidence>
<reference evidence="8 9" key="1">
    <citation type="journal article" date="2022" name="G3 (Bethesda)">
        <title>Evaluating Illumina-, Nanopore-, and PacBio-based genome assembly strategies with the bald notothen, Trematomus borchgrevinki.</title>
        <authorList>
            <person name="Rayamajhi N."/>
            <person name="Cheng C.C."/>
            <person name="Catchen J.M."/>
        </authorList>
    </citation>
    <scope>NUCLEOTIDE SEQUENCE [LARGE SCALE GENOMIC DNA]</scope>
    <source>
        <strain evidence="8">AGRC-2024</strain>
    </source>
</reference>
<dbReference type="InterPro" id="IPR009079">
    <property type="entry name" value="4_helix_cytokine-like_core"/>
</dbReference>
<name>A0ABD2FSN7_PAGBO</name>
<dbReference type="SUPFAM" id="SSF47266">
    <property type="entry name" value="4-helical cytokines"/>
    <property type="match status" value="1"/>
</dbReference>
<protein>
    <recommendedName>
        <fullName evidence="7">Interleukin</fullName>
    </recommendedName>
</protein>
<dbReference type="Proteomes" id="UP001619887">
    <property type="component" value="Unassembled WGS sequence"/>
</dbReference>
<evidence type="ECO:0000256" key="6">
    <source>
        <dbReference type="ARBA" id="ARBA00023157"/>
    </source>
</evidence>
<keyword evidence="5" id="KW-0732">Signal</keyword>
<dbReference type="EMBL" id="JBIYXZ010002087">
    <property type="protein sequence ID" value="KAL3044530.1"/>
    <property type="molecule type" value="Genomic_DNA"/>
</dbReference>
<comment type="subcellular location">
    <subcellularLocation>
        <location evidence="1">Secreted</location>
    </subcellularLocation>
</comment>
<evidence type="ECO:0000256" key="3">
    <source>
        <dbReference type="ARBA" id="ARBA00022514"/>
    </source>
</evidence>
<dbReference type="GO" id="GO:0005125">
    <property type="term" value="F:cytokine activity"/>
    <property type="evidence" value="ECO:0007669"/>
    <property type="project" value="UniProtKB-KW"/>
</dbReference>
<evidence type="ECO:0000256" key="5">
    <source>
        <dbReference type="ARBA" id="ARBA00022729"/>
    </source>
</evidence>
<keyword evidence="4" id="KW-0964">Secreted</keyword>
<dbReference type="GO" id="GO:0005615">
    <property type="term" value="C:extracellular space"/>
    <property type="evidence" value="ECO:0007669"/>
    <property type="project" value="UniProtKB-KW"/>
</dbReference>
<sequence>MMNATVKCDEGSRFYAPTNVKTHCITDALDCMRRELRTAHAEFEDSNEYMVEAVDSLDDLIKERSDNNLGLTNSTECACEGYEEKPFVEFVNALESLLQRVYSL</sequence>
<dbReference type="InterPro" id="IPR003443">
    <property type="entry name" value="IL-15/IL-21_fam"/>
</dbReference>
<keyword evidence="9" id="KW-1185">Reference proteome</keyword>
<evidence type="ECO:0000256" key="7">
    <source>
        <dbReference type="RuleBase" id="RU003453"/>
    </source>
</evidence>
<dbReference type="Gene3D" id="1.20.1250.70">
    <property type="entry name" value="Interleukin-15/Interleukin-21"/>
    <property type="match status" value="1"/>
</dbReference>
<keyword evidence="6" id="KW-1015">Disulfide bond</keyword>
<proteinExistence type="inferred from homology"/>
<comment type="caution">
    <text evidence="8">The sequence shown here is derived from an EMBL/GenBank/DDBJ whole genome shotgun (WGS) entry which is preliminary data.</text>
</comment>
<comment type="similarity">
    <text evidence="2 7">Belongs to the IL-15/IL-21 family.</text>
</comment>
<organism evidence="8 9">
    <name type="scientific">Pagothenia borchgrevinki</name>
    <name type="common">Bald rockcod</name>
    <name type="synonym">Trematomus borchgrevinki</name>
    <dbReference type="NCBI Taxonomy" id="8213"/>
    <lineage>
        <taxon>Eukaryota</taxon>
        <taxon>Metazoa</taxon>
        <taxon>Chordata</taxon>
        <taxon>Craniata</taxon>
        <taxon>Vertebrata</taxon>
        <taxon>Euteleostomi</taxon>
        <taxon>Actinopterygii</taxon>
        <taxon>Neopterygii</taxon>
        <taxon>Teleostei</taxon>
        <taxon>Neoteleostei</taxon>
        <taxon>Acanthomorphata</taxon>
        <taxon>Eupercaria</taxon>
        <taxon>Perciformes</taxon>
        <taxon>Notothenioidei</taxon>
        <taxon>Nototheniidae</taxon>
        <taxon>Pagothenia</taxon>
    </lineage>
</organism>
<evidence type="ECO:0000313" key="8">
    <source>
        <dbReference type="EMBL" id="KAL3044530.1"/>
    </source>
</evidence>
<dbReference type="Pfam" id="PF02372">
    <property type="entry name" value="IL15"/>
    <property type="match status" value="1"/>
</dbReference>
<dbReference type="AlphaFoldDB" id="A0ABD2FSN7"/>
<gene>
    <name evidence="8" type="ORF">OYC64_012926</name>
</gene>
<accession>A0ABD2FSN7</accession>